<dbReference type="InterPro" id="IPR056100">
    <property type="entry name" value="DUF7683"/>
</dbReference>
<dbReference type="Proteomes" id="UP001611450">
    <property type="component" value="Unassembled WGS sequence"/>
</dbReference>
<evidence type="ECO:0000313" key="3">
    <source>
        <dbReference type="Proteomes" id="UP001611450"/>
    </source>
</evidence>
<dbReference type="EMBL" id="JBIRXV010000001">
    <property type="protein sequence ID" value="MFI2321116.1"/>
    <property type="molecule type" value="Genomic_DNA"/>
</dbReference>
<reference evidence="2 3" key="1">
    <citation type="submission" date="2024-10" db="EMBL/GenBank/DDBJ databases">
        <title>The Natural Products Discovery Center: Release of the First 8490 Sequenced Strains for Exploring Actinobacteria Biosynthetic Diversity.</title>
        <authorList>
            <person name="Kalkreuter E."/>
            <person name="Kautsar S.A."/>
            <person name="Yang D."/>
            <person name="Bader C.D."/>
            <person name="Teijaro C.N."/>
            <person name="Fluegel L."/>
            <person name="Davis C.M."/>
            <person name="Simpson J.R."/>
            <person name="Lauterbach L."/>
            <person name="Steele A.D."/>
            <person name="Gui C."/>
            <person name="Meng S."/>
            <person name="Li G."/>
            <person name="Viehrig K."/>
            <person name="Ye F."/>
            <person name="Su P."/>
            <person name="Kiefer A.F."/>
            <person name="Nichols A."/>
            <person name="Cepeda A.J."/>
            <person name="Yan W."/>
            <person name="Fan B."/>
            <person name="Jiang Y."/>
            <person name="Adhikari A."/>
            <person name="Zheng C.-J."/>
            <person name="Schuster L."/>
            <person name="Cowan T.M."/>
            <person name="Smanski M.J."/>
            <person name="Chevrette M.G."/>
            <person name="De Carvalho L.P.S."/>
            <person name="Shen B."/>
        </authorList>
    </citation>
    <scope>NUCLEOTIDE SEQUENCE [LARGE SCALE GENOMIC DNA]</scope>
    <source>
        <strain evidence="2 3">NPDC019626</strain>
    </source>
</reference>
<proteinExistence type="predicted"/>
<comment type="caution">
    <text evidence="2">The sequence shown here is derived from an EMBL/GenBank/DDBJ whole genome shotgun (WGS) entry which is preliminary data.</text>
</comment>
<name>A0ABW7WF93_9NOCA</name>
<dbReference type="RefSeq" id="WP_396944659.1">
    <property type="nucleotide sequence ID" value="NZ_JBIRXV010000001.1"/>
</dbReference>
<dbReference type="Pfam" id="PF24731">
    <property type="entry name" value="DUF7683"/>
    <property type="match status" value="1"/>
</dbReference>
<feature type="domain" description="DUF7683" evidence="1">
    <location>
        <begin position="1"/>
        <end position="71"/>
    </location>
</feature>
<accession>A0ABW7WF93</accession>
<protein>
    <recommendedName>
        <fullName evidence="1">DUF7683 domain-containing protein</fullName>
    </recommendedName>
</protein>
<sequence>MNYLEAYDIQFGFLVGEYPLRAIDLEDLKQLLNIDEDTEIYGCDLSRGQVGELAQYISGPFTIDDACDYQVGFHRE</sequence>
<organism evidence="2 3">
    <name type="scientific">Nocardia beijingensis</name>
    <dbReference type="NCBI Taxonomy" id="95162"/>
    <lineage>
        <taxon>Bacteria</taxon>
        <taxon>Bacillati</taxon>
        <taxon>Actinomycetota</taxon>
        <taxon>Actinomycetes</taxon>
        <taxon>Mycobacteriales</taxon>
        <taxon>Nocardiaceae</taxon>
        <taxon>Nocardia</taxon>
    </lineage>
</organism>
<gene>
    <name evidence="2" type="ORF">ACH47G_11535</name>
</gene>
<evidence type="ECO:0000313" key="2">
    <source>
        <dbReference type="EMBL" id="MFI2321116.1"/>
    </source>
</evidence>
<keyword evidence="3" id="KW-1185">Reference proteome</keyword>
<evidence type="ECO:0000259" key="1">
    <source>
        <dbReference type="Pfam" id="PF24731"/>
    </source>
</evidence>